<dbReference type="Proteomes" id="UP000232060">
    <property type="component" value="Unassembled WGS sequence"/>
</dbReference>
<proteinExistence type="predicted"/>
<name>A0A2M8H648_9GAMM</name>
<organism evidence="1 2">
    <name type="scientific">Aeromonas lusitana</name>
    <dbReference type="NCBI Taxonomy" id="931529"/>
    <lineage>
        <taxon>Bacteria</taxon>
        <taxon>Pseudomonadati</taxon>
        <taxon>Pseudomonadota</taxon>
        <taxon>Gammaproteobacteria</taxon>
        <taxon>Aeromonadales</taxon>
        <taxon>Aeromonadaceae</taxon>
        <taxon>Aeromonas</taxon>
    </lineage>
</organism>
<dbReference type="AlphaFoldDB" id="A0A2M8H648"/>
<evidence type="ECO:0000313" key="1">
    <source>
        <dbReference type="EMBL" id="PJC91991.1"/>
    </source>
</evidence>
<accession>A0A2M8H648</accession>
<comment type="caution">
    <text evidence="1">The sequence shown here is derived from an EMBL/GenBank/DDBJ whole genome shotgun (WGS) entry which is preliminary data.</text>
</comment>
<keyword evidence="2" id="KW-1185">Reference proteome</keyword>
<gene>
    <name evidence="1" type="ORF">CUC44_16890</name>
</gene>
<dbReference type="EMBL" id="PGCP01000033">
    <property type="protein sequence ID" value="PJC91991.1"/>
    <property type="molecule type" value="Genomic_DNA"/>
</dbReference>
<keyword evidence="1" id="KW-0808">Transferase</keyword>
<dbReference type="GO" id="GO:0032259">
    <property type="term" value="P:methylation"/>
    <property type="evidence" value="ECO:0007669"/>
    <property type="project" value="UniProtKB-KW"/>
</dbReference>
<dbReference type="GO" id="GO:0008168">
    <property type="term" value="F:methyltransferase activity"/>
    <property type="evidence" value="ECO:0007669"/>
    <property type="project" value="UniProtKB-KW"/>
</dbReference>
<keyword evidence="1" id="KW-0489">Methyltransferase</keyword>
<protein>
    <submittedName>
        <fullName evidence="1">RNA methyltransferase</fullName>
    </submittedName>
</protein>
<evidence type="ECO:0000313" key="2">
    <source>
        <dbReference type="Proteomes" id="UP000232060"/>
    </source>
</evidence>
<reference evidence="1 2" key="1">
    <citation type="submission" date="2017-11" db="EMBL/GenBank/DDBJ databases">
        <title>Draft genome sequence of environmental isolate Aeromonas lusitania sp. nov. MDC 2473.</title>
        <authorList>
            <person name="Colston S.M."/>
            <person name="Navarro A."/>
            <person name="Martinez-Murcia A.J."/>
            <person name="Graf J."/>
        </authorList>
    </citation>
    <scope>NUCLEOTIDE SEQUENCE [LARGE SCALE GENOMIC DNA]</scope>
    <source>
        <strain evidence="1 2">MDC 2473</strain>
    </source>
</reference>
<sequence>MFQGCMNLVASVKVILHDRLAKRLRAGQKA</sequence>